<protein>
    <submittedName>
        <fullName evidence="2">Uncharacterized protein</fullName>
    </submittedName>
</protein>
<keyword evidence="1" id="KW-0812">Transmembrane</keyword>
<evidence type="ECO:0000313" key="3">
    <source>
        <dbReference type="Proteomes" id="UP001161580"/>
    </source>
</evidence>
<evidence type="ECO:0000256" key="1">
    <source>
        <dbReference type="SAM" id="Phobius"/>
    </source>
</evidence>
<dbReference type="AlphaFoldDB" id="A0AAE3QAR3"/>
<comment type="caution">
    <text evidence="2">The sequence shown here is derived from an EMBL/GenBank/DDBJ whole genome shotgun (WGS) entry which is preliminary data.</text>
</comment>
<feature type="transmembrane region" description="Helical" evidence="1">
    <location>
        <begin position="36"/>
        <end position="58"/>
    </location>
</feature>
<dbReference type="EMBL" id="JALDYZ010000002">
    <property type="protein sequence ID" value="MDI7921550.1"/>
    <property type="molecule type" value="Genomic_DNA"/>
</dbReference>
<reference evidence="2" key="1">
    <citation type="submission" date="2022-03" db="EMBL/GenBank/DDBJ databases">
        <title>Fererhizobium litorale gen. nov., sp. nov., isolated from sandy sediments of the Sea of Japan seashore.</title>
        <authorList>
            <person name="Romanenko L."/>
            <person name="Kurilenko V."/>
            <person name="Otstavnykh N."/>
            <person name="Svetashev V."/>
            <person name="Tekutyeva L."/>
            <person name="Isaeva M."/>
            <person name="Mikhailov V."/>
        </authorList>
    </citation>
    <scope>NUCLEOTIDE SEQUENCE</scope>
    <source>
        <strain evidence="2">KMM 9576</strain>
    </source>
</reference>
<dbReference type="RefSeq" id="WP_311785716.1">
    <property type="nucleotide sequence ID" value="NZ_JALDYY010000002.1"/>
</dbReference>
<organism evidence="2 3">
    <name type="scientific">Ferirhizobium litorale</name>
    <dbReference type="NCBI Taxonomy" id="2927786"/>
    <lineage>
        <taxon>Bacteria</taxon>
        <taxon>Pseudomonadati</taxon>
        <taxon>Pseudomonadota</taxon>
        <taxon>Alphaproteobacteria</taxon>
        <taxon>Hyphomicrobiales</taxon>
        <taxon>Rhizobiaceae</taxon>
        <taxon>Ferirhizobium</taxon>
    </lineage>
</organism>
<dbReference type="Proteomes" id="UP001161580">
    <property type="component" value="Unassembled WGS sequence"/>
</dbReference>
<evidence type="ECO:0000313" key="2">
    <source>
        <dbReference type="EMBL" id="MDI7921550.1"/>
    </source>
</evidence>
<keyword evidence="1" id="KW-1133">Transmembrane helix</keyword>
<proteinExistence type="predicted"/>
<keyword evidence="1" id="KW-0472">Membrane</keyword>
<sequence>MAGAEKRLFQTTLKRRQRFHPKREVKPSTLAPANRLVAWIAAVVVVSFLVIVALQAVFG</sequence>
<accession>A0AAE3QAR3</accession>
<name>A0AAE3QAR3_9HYPH</name>
<keyword evidence="3" id="KW-1185">Reference proteome</keyword>
<gene>
    <name evidence="2" type="ORF">MRS75_05565</name>
</gene>